<keyword evidence="1" id="KW-1133">Transmembrane helix</keyword>
<evidence type="ECO:0000259" key="2">
    <source>
        <dbReference type="Pfam" id="PF01957"/>
    </source>
</evidence>
<feature type="transmembrane region" description="Helical" evidence="1">
    <location>
        <begin position="53"/>
        <end position="75"/>
    </location>
</feature>
<dbReference type="RefSeq" id="WP_073596179.1">
    <property type="nucleotide sequence ID" value="NZ_MRCE01000034.1"/>
</dbReference>
<evidence type="ECO:0000256" key="1">
    <source>
        <dbReference type="SAM" id="Phobius"/>
    </source>
</evidence>
<evidence type="ECO:0000313" key="4">
    <source>
        <dbReference type="Proteomes" id="UP000185860"/>
    </source>
</evidence>
<accession>A0A1U7I973</accession>
<protein>
    <recommendedName>
        <fullName evidence="2">NfeD-like C-terminal domain-containing protein</fullName>
    </recommendedName>
</protein>
<dbReference type="InterPro" id="IPR002810">
    <property type="entry name" value="NfeD-like_C"/>
</dbReference>
<dbReference type="Gene3D" id="2.40.50.140">
    <property type="entry name" value="Nucleic acid-binding proteins"/>
    <property type="match status" value="1"/>
</dbReference>
<dbReference type="STRING" id="454136.NIES2119_24825"/>
<sequence length="177" mass="20280">MYFTYIGIFAQTTTNSSFNFSPPWLWFTVGVVLCFTEFFLAQKLPNQFKKIALFLGISAFITAISVWQMAVAMEVDWSLTNNYDEDFHIQIVYWMGVSLALIIWVRPGLSKRKKVVIPDATEARTITEIFPGKTGKVLYEGCYWQACCVDKQMAIGPNQKVLVLRRQGNTLIISFHQ</sequence>
<evidence type="ECO:0000313" key="3">
    <source>
        <dbReference type="EMBL" id="OKH32962.1"/>
    </source>
</evidence>
<comment type="caution">
    <text evidence="3">The sequence shown here is derived from an EMBL/GenBank/DDBJ whole genome shotgun (WGS) entry which is preliminary data.</text>
</comment>
<keyword evidence="1" id="KW-0812">Transmembrane</keyword>
<keyword evidence="1" id="KW-0472">Membrane</keyword>
<feature type="transmembrane region" description="Helical" evidence="1">
    <location>
        <begin position="87"/>
        <end position="105"/>
    </location>
</feature>
<reference evidence="3 4" key="1">
    <citation type="submission" date="2016-11" db="EMBL/GenBank/DDBJ databases">
        <title>Draft Genome Sequences of Nine Cyanobacterial Strains from Diverse Habitats.</title>
        <authorList>
            <person name="Zhu T."/>
            <person name="Hou S."/>
            <person name="Lu X."/>
            <person name="Hess W.R."/>
        </authorList>
    </citation>
    <scope>NUCLEOTIDE SEQUENCE [LARGE SCALE GENOMIC DNA]</scope>
    <source>
        <strain evidence="3 4">IAM M-71</strain>
    </source>
</reference>
<dbReference type="AlphaFoldDB" id="A0A1U7I973"/>
<name>A0A1U7I973_9CYAN</name>
<dbReference type="Proteomes" id="UP000185860">
    <property type="component" value="Unassembled WGS sequence"/>
</dbReference>
<proteinExistence type="predicted"/>
<feature type="transmembrane region" description="Helical" evidence="1">
    <location>
        <begin position="24"/>
        <end position="41"/>
    </location>
</feature>
<organism evidence="3 4">
    <name type="scientific">[Phormidium ambiguum] IAM M-71</name>
    <dbReference type="NCBI Taxonomy" id="454136"/>
    <lineage>
        <taxon>Bacteria</taxon>
        <taxon>Bacillati</taxon>
        <taxon>Cyanobacteriota</taxon>
        <taxon>Cyanophyceae</taxon>
        <taxon>Oscillatoriophycideae</taxon>
        <taxon>Aerosakkonematales</taxon>
        <taxon>Aerosakkonemataceae</taxon>
        <taxon>Floridanema</taxon>
    </lineage>
</organism>
<dbReference type="OrthoDB" id="452041at2"/>
<dbReference type="Pfam" id="PF01957">
    <property type="entry name" value="NfeD"/>
    <property type="match status" value="1"/>
</dbReference>
<dbReference type="EMBL" id="MRCE01000034">
    <property type="protein sequence ID" value="OKH32962.1"/>
    <property type="molecule type" value="Genomic_DNA"/>
</dbReference>
<dbReference type="InterPro" id="IPR012340">
    <property type="entry name" value="NA-bd_OB-fold"/>
</dbReference>
<feature type="domain" description="NfeD-like C-terminal" evidence="2">
    <location>
        <begin position="125"/>
        <end position="173"/>
    </location>
</feature>
<gene>
    <name evidence="3" type="ORF">NIES2119_24825</name>
</gene>